<evidence type="ECO:0000313" key="15">
    <source>
        <dbReference type="Proteomes" id="UP000184082"/>
    </source>
</evidence>
<dbReference type="GO" id="GO:0006437">
    <property type="term" value="P:tyrosyl-tRNA aminoacylation"/>
    <property type="evidence" value="ECO:0007669"/>
    <property type="project" value="UniProtKB-UniRule"/>
</dbReference>
<feature type="short sequence motif" description="'HIGH' region" evidence="11">
    <location>
        <begin position="40"/>
        <end position="49"/>
    </location>
</feature>
<name>A0A1M6T7F6_9FIRM</name>
<feature type="binding site" evidence="11">
    <location>
        <position position="231"/>
    </location>
    <ligand>
        <name>ATP</name>
        <dbReference type="ChEBI" id="CHEBI:30616"/>
    </ligand>
</feature>
<comment type="similarity">
    <text evidence="10 11">Belongs to the class-I aminoacyl-tRNA synthetase family. TyrS type 1 subfamily.</text>
</comment>
<dbReference type="Gene3D" id="1.10.240.10">
    <property type="entry name" value="Tyrosyl-Transfer RNA Synthetase"/>
    <property type="match status" value="1"/>
</dbReference>
<dbReference type="PRINTS" id="PR01040">
    <property type="entry name" value="TRNASYNTHTYR"/>
</dbReference>
<dbReference type="InterPro" id="IPR054608">
    <property type="entry name" value="SYY-like_C"/>
</dbReference>
<dbReference type="FunFam" id="3.40.50.620:FF:000008">
    <property type="entry name" value="Tyrosine--tRNA ligase"/>
    <property type="match status" value="1"/>
</dbReference>
<evidence type="ECO:0000256" key="10">
    <source>
        <dbReference type="ARBA" id="ARBA00060965"/>
    </source>
</evidence>
<evidence type="ECO:0000256" key="6">
    <source>
        <dbReference type="ARBA" id="ARBA00022884"/>
    </source>
</evidence>
<keyword evidence="6 12" id="KW-0694">RNA-binding</keyword>
<dbReference type="SUPFAM" id="SSF55174">
    <property type="entry name" value="Alpha-L RNA-binding motif"/>
    <property type="match status" value="1"/>
</dbReference>
<evidence type="ECO:0000256" key="2">
    <source>
        <dbReference type="ARBA" id="ARBA00022490"/>
    </source>
</evidence>
<dbReference type="PANTHER" id="PTHR11766:SF0">
    <property type="entry name" value="TYROSINE--TRNA LIGASE, MITOCHONDRIAL"/>
    <property type="match status" value="1"/>
</dbReference>
<feature type="domain" description="Tyrosine--tRNA ligase SYY-like C-terminal" evidence="13">
    <location>
        <begin position="326"/>
        <end position="403"/>
    </location>
</feature>
<keyword evidence="5 11" id="KW-0067">ATP-binding</keyword>
<organism evidence="14 15">
    <name type="scientific">Caminicella sporogenes DSM 14501</name>
    <dbReference type="NCBI Taxonomy" id="1121266"/>
    <lineage>
        <taxon>Bacteria</taxon>
        <taxon>Bacillati</taxon>
        <taxon>Bacillota</taxon>
        <taxon>Clostridia</taxon>
        <taxon>Peptostreptococcales</taxon>
        <taxon>Caminicellaceae</taxon>
        <taxon>Caminicella</taxon>
    </lineage>
</organism>
<dbReference type="GO" id="GO:0005829">
    <property type="term" value="C:cytosol"/>
    <property type="evidence" value="ECO:0007669"/>
    <property type="project" value="TreeGrafter"/>
</dbReference>
<dbReference type="Gene3D" id="3.40.50.620">
    <property type="entry name" value="HUPs"/>
    <property type="match status" value="1"/>
</dbReference>
<gene>
    <name evidence="11" type="primary">tyrS</name>
    <name evidence="14" type="ORF">SAMN02745883_02256</name>
</gene>
<dbReference type="InterPro" id="IPR002305">
    <property type="entry name" value="aa-tRNA-synth_Ic"/>
</dbReference>
<dbReference type="Gene3D" id="3.10.290.10">
    <property type="entry name" value="RNA-binding S4 domain"/>
    <property type="match status" value="1"/>
</dbReference>
<keyword evidence="15" id="KW-1185">Reference proteome</keyword>
<dbReference type="HAMAP" id="MF_02006">
    <property type="entry name" value="Tyr_tRNA_synth_type1"/>
    <property type="match status" value="1"/>
</dbReference>
<dbReference type="InterPro" id="IPR002307">
    <property type="entry name" value="Tyr-tRNA-ligase"/>
</dbReference>
<evidence type="ECO:0000256" key="1">
    <source>
        <dbReference type="ARBA" id="ARBA00004496"/>
    </source>
</evidence>
<dbReference type="InterPro" id="IPR036986">
    <property type="entry name" value="S4_RNA-bd_sf"/>
</dbReference>
<dbReference type="SUPFAM" id="SSF52374">
    <property type="entry name" value="Nucleotidylyl transferase"/>
    <property type="match status" value="1"/>
</dbReference>
<keyword evidence="3 11" id="KW-0436">Ligase</keyword>
<reference evidence="14 15" key="1">
    <citation type="submission" date="2016-11" db="EMBL/GenBank/DDBJ databases">
        <authorList>
            <person name="Jaros S."/>
            <person name="Januszkiewicz K."/>
            <person name="Wedrychowicz H."/>
        </authorList>
    </citation>
    <scope>NUCLEOTIDE SEQUENCE [LARGE SCALE GENOMIC DNA]</scope>
    <source>
        <strain evidence="14 15">DSM 14501</strain>
    </source>
</reference>
<dbReference type="Pfam" id="PF22421">
    <property type="entry name" value="SYY_C-terminal"/>
    <property type="match status" value="1"/>
</dbReference>
<evidence type="ECO:0000256" key="8">
    <source>
        <dbReference type="ARBA" id="ARBA00023146"/>
    </source>
</evidence>
<evidence type="ECO:0000256" key="11">
    <source>
        <dbReference type="HAMAP-Rule" id="MF_02006"/>
    </source>
</evidence>
<dbReference type="FunFam" id="1.10.240.10:FF:000001">
    <property type="entry name" value="Tyrosine--tRNA ligase"/>
    <property type="match status" value="1"/>
</dbReference>
<feature type="binding site" evidence="11">
    <location>
        <position position="172"/>
    </location>
    <ligand>
        <name>L-tyrosine</name>
        <dbReference type="ChEBI" id="CHEBI:58315"/>
    </ligand>
</feature>
<dbReference type="PANTHER" id="PTHR11766">
    <property type="entry name" value="TYROSYL-TRNA SYNTHETASE"/>
    <property type="match status" value="1"/>
</dbReference>
<dbReference type="GO" id="GO:0004831">
    <property type="term" value="F:tyrosine-tRNA ligase activity"/>
    <property type="evidence" value="ECO:0007669"/>
    <property type="project" value="UniProtKB-UniRule"/>
</dbReference>
<dbReference type="EC" id="6.1.1.1" evidence="11"/>
<dbReference type="STRING" id="1121266.SAMN02745883_02256"/>
<dbReference type="CDD" id="cd00165">
    <property type="entry name" value="S4"/>
    <property type="match status" value="1"/>
</dbReference>
<feature type="short sequence motif" description="'KMSKS' region" evidence="11">
    <location>
        <begin position="228"/>
        <end position="232"/>
    </location>
</feature>
<keyword evidence="4 11" id="KW-0547">Nucleotide-binding</keyword>
<dbReference type="Proteomes" id="UP000184082">
    <property type="component" value="Unassembled WGS sequence"/>
</dbReference>
<evidence type="ECO:0000313" key="14">
    <source>
        <dbReference type="EMBL" id="SHK52779.1"/>
    </source>
</evidence>
<comment type="subunit">
    <text evidence="11">Homodimer.</text>
</comment>
<keyword evidence="2 11" id="KW-0963">Cytoplasm</keyword>
<dbReference type="GO" id="GO:0005524">
    <property type="term" value="F:ATP binding"/>
    <property type="evidence" value="ECO:0007669"/>
    <property type="project" value="UniProtKB-UniRule"/>
</dbReference>
<dbReference type="InterPro" id="IPR001412">
    <property type="entry name" value="aa-tRNA-synth_I_CS"/>
</dbReference>
<dbReference type="AlphaFoldDB" id="A0A1M6T7F6"/>
<dbReference type="GO" id="GO:0042803">
    <property type="term" value="F:protein homodimerization activity"/>
    <property type="evidence" value="ECO:0007669"/>
    <property type="project" value="UniProtKB-ARBA"/>
</dbReference>
<dbReference type="NCBIfam" id="TIGR00234">
    <property type="entry name" value="tyrS"/>
    <property type="match status" value="1"/>
</dbReference>
<comment type="catalytic activity">
    <reaction evidence="9 11">
        <text>tRNA(Tyr) + L-tyrosine + ATP = L-tyrosyl-tRNA(Tyr) + AMP + diphosphate + H(+)</text>
        <dbReference type="Rhea" id="RHEA:10220"/>
        <dbReference type="Rhea" id="RHEA-COMP:9706"/>
        <dbReference type="Rhea" id="RHEA-COMP:9707"/>
        <dbReference type="ChEBI" id="CHEBI:15378"/>
        <dbReference type="ChEBI" id="CHEBI:30616"/>
        <dbReference type="ChEBI" id="CHEBI:33019"/>
        <dbReference type="ChEBI" id="CHEBI:58315"/>
        <dbReference type="ChEBI" id="CHEBI:78442"/>
        <dbReference type="ChEBI" id="CHEBI:78536"/>
        <dbReference type="ChEBI" id="CHEBI:456215"/>
        <dbReference type="EC" id="6.1.1.1"/>
    </reaction>
</comment>
<keyword evidence="8 11" id="KW-0030">Aminoacyl-tRNA synthetase</keyword>
<dbReference type="GO" id="GO:0003723">
    <property type="term" value="F:RNA binding"/>
    <property type="evidence" value="ECO:0007669"/>
    <property type="project" value="UniProtKB-KW"/>
</dbReference>
<feature type="binding site" evidence="11">
    <location>
        <position position="35"/>
    </location>
    <ligand>
        <name>L-tyrosine</name>
        <dbReference type="ChEBI" id="CHEBI:58315"/>
    </ligand>
</feature>
<dbReference type="RefSeq" id="WP_072968599.1">
    <property type="nucleotide sequence ID" value="NZ_FRAJ01000024.1"/>
</dbReference>
<sequence>MENVFDILKERGYIEQATHEEEIRELLGRESVTFYIGFDPTADSLHVGHFLQIMVMAYMQRAGHRPIFLLGGGTSMVGDPSGKTDMRKMLTEEEIRHNAECFKRQVRNLLDFSEGKAIMVNNAEWLLDLKYIPFLREVGKHFSVNRMLTAECYKNRMERGLSFLEFNYMIMQSYDFLQLYERYNCKLQLGGNDQWSNILGGVDLIRRIKGEQAYGMTFKLLTTSEGKKMGKTESGAVWLDPDKTSPYDFYQYWRNVNDADVEKCLSLLTFLPMEEVRRLGSLEGAEINRAKEILAFEVTKLVHGEEEAKKADRAAKALFGKGVNTEDVPYTEFSREEFKEGMDIITLLEKINLISSRSEGRRLIKQNGISVENEKVKDFTMIIKEEDFKDGKLMIRKGKKVYHQIRLV</sequence>
<protein>
    <recommendedName>
        <fullName evidence="11">Tyrosine--tRNA ligase</fullName>
        <ecNumber evidence="11">6.1.1.1</ecNumber>
    </recommendedName>
    <alternativeName>
        <fullName evidence="11">Tyrosyl-tRNA synthetase</fullName>
        <shortName evidence="11">TyrRS</shortName>
    </alternativeName>
</protein>
<evidence type="ECO:0000256" key="5">
    <source>
        <dbReference type="ARBA" id="ARBA00022840"/>
    </source>
</evidence>
<evidence type="ECO:0000256" key="9">
    <source>
        <dbReference type="ARBA" id="ARBA00048248"/>
    </source>
</evidence>
<accession>A0A1M6T7F6</accession>
<feature type="binding site" evidence="11">
    <location>
        <position position="168"/>
    </location>
    <ligand>
        <name>L-tyrosine</name>
        <dbReference type="ChEBI" id="CHEBI:58315"/>
    </ligand>
</feature>
<dbReference type="InterPro" id="IPR014729">
    <property type="entry name" value="Rossmann-like_a/b/a_fold"/>
</dbReference>
<dbReference type="PROSITE" id="PS50889">
    <property type="entry name" value="S4"/>
    <property type="match status" value="1"/>
</dbReference>
<evidence type="ECO:0000256" key="3">
    <source>
        <dbReference type="ARBA" id="ARBA00022598"/>
    </source>
</evidence>
<comment type="function">
    <text evidence="11">Catalyzes the attachment of tyrosine to tRNA(Tyr) in a two-step reaction: tyrosine is first activated by ATP to form Tyr-AMP and then transferred to the acceptor end of tRNA(Tyr).</text>
</comment>
<dbReference type="EMBL" id="FRAJ01000024">
    <property type="protein sequence ID" value="SHK52779.1"/>
    <property type="molecule type" value="Genomic_DNA"/>
</dbReference>
<dbReference type="PROSITE" id="PS00178">
    <property type="entry name" value="AA_TRNA_LIGASE_I"/>
    <property type="match status" value="1"/>
</dbReference>
<evidence type="ECO:0000256" key="12">
    <source>
        <dbReference type="PROSITE-ProRule" id="PRU00182"/>
    </source>
</evidence>
<dbReference type="Pfam" id="PF00579">
    <property type="entry name" value="tRNA-synt_1b"/>
    <property type="match status" value="1"/>
</dbReference>
<dbReference type="InterPro" id="IPR024107">
    <property type="entry name" value="Tyr-tRNA-ligase_bac_1"/>
</dbReference>
<evidence type="ECO:0000256" key="7">
    <source>
        <dbReference type="ARBA" id="ARBA00022917"/>
    </source>
</evidence>
<keyword evidence="7 11" id="KW-0648">Protein biosynthesis</keyword>
<dbReference type="InterPro" id="IPR024088">
    <property type="entry name" value="Tyr-tRNA-ligase_bac-type"/>
</dbReference>
<evidence type="ECO:0000259" key="13">
    <source>
        <dbReference type="Pfam" id="PF22421"/>
    </source>
</evidence>
<dbReference type="CDD" id="cd00805">
    <property type="entry name" value="TyrRS_core"/>
    <property type="match status" value="1"/>
</dbReference>
<evidence type="ECO:0000256" key="4">
    <source>
        <dbReference type="ARBA" id="ARBA00022741"/>
    </source>
</evidence>
<comment type="subcellular location">
    <subcellularLocation>
        <location evidence="1 11">Cytoplasm</location>
    </subcellularLocation>
</comment>
<proteinExistence type="inferred from homology"/>